<feature type="region of interest" description="Disordered" evidence="3">
    <location>
        <begin position="13"/>
        <end position="49"/>
    </location>
</feature>
<dbReference type="PANTHER" id="PTHR31301:SF206">
    <property type="entry name" value="LOB DOMAIN-CONTAINING PROTEIN 1"/>
    <property type="match status" value="1"/>
</dbReference>
<evidence type="ECO:0000259" key="4">
    <source>
        <dbReference type="PROSITE" id="PS50891"/>
    </source>
</evidence>
<keyword evidence="6" id="KW-1185">Reference proteome</keyword>
<sequence>MENNYSVLSVLTSSSSSQTSSPPSSIIISSNGFPSSSSPSSLPPSPPPPPQAILSPCAACKILRRRCVEKCVLAPYFPPTDLLKFTIAHKVFGASNIIKLLEELPDSSRVDAVNSLVYEAKIRIRDPIYGCAGAICQLQKHLNELKAELARAQAQIFNMQSQNANLFTLICMDMSQKQQQETTPLDSDHYYQFQTNESNNMGGFFLDDGNNLGIAPSSFEIPWA</sequence>
<evidence type="ECO:0000256" key="3">
    <source>
        <dbReference type="SAM" id="MobiDB-lite"/>
    </source>
</evidence>
<evidence type="ECO:0000256" key="1">
    <source>
        <dbReference type="ARBA" id="ARBA00005474"/>
    </source>
</evidence>
<feature type="compositionally biased region" description="Low complexity" evidence="3">
    <location>
        <begin position="13"/>
        <end position="40"/>
    </location>
</feature>
<dbReference type="InterPro" id="IPR004883">
    <property type="entry name" value="LOB"/>
</dbReference>
<feature type="domain" description="LOB" evidence="4">
    <location>
        <begin position="55"/>
        <end position="156"/>
    </location>
</feature>
<dbReference type="PROSITE" id="PS50891">
    <property type="entry name" value="LOB"/>
    <property type="match status" value="1"/>
</dbReference>
<organism evidence="5 6">
    <name type="scientific">Lithospermum erythrorhizon</name>
    <name type="common">Purple gromwell</name>
    <name type="synonym">Lithospermum officinale var. erythrorhizon</name>
    <dbReference type="NCBI Taxonomy" id="34254"/>
    <lineage>
        <taxon>Eukaryota</taxon>
        <taxon>Viridiplantae</taxon>
        <taxon>Streptophyta</taxon>
        <taxon>Embryophyta</taxon>
        <taxon>Tracheophyta</taxon>
        <taxon>Spermatophyta</taxon>
        <taxon>Magnoliopsida</taxon>
        <taxon>eudicotyledons</taxon>
        <taxon>Gunneridae</taxon>
        <taxon>Pentapetalae</taxon>
        <taxon>asterids</taxon>
        <taxon>lamiids</taxon>
        <taxon>Boraginales</taxon>
        <taxon>Boraginaceae</taxon>
        <taxon>Boraginoideae</taxon>
        <taxon>Lithospermeae</taxon>
        <taxon>Lithospermum</taxon>
    </lineage>
</organism>
<reference evidence="5 6" key="1">
    <citation type="submission" date="2024-01" db="EMBL/GenBank/DDBJ databases">
        <title>The complete chloroplast genome sequence of Lithospermum erythrorhizon: insights into the phylogenetic relationship among Boraginaceae species and the maternal lineages of purple gromwells.</title>
        <authorList>
            <person name="Okada T."/>
            <person name="Watanabe K."/>
        </authorList>
    </citation>
    <scope>NUCLEOTIDE SEQUENCE [LARGE SCALE GENOMIC DNA]</scope>
</reference>
<proteinExistence type="inferred from homology"/>
<keyword evidence="2" id="KW-0175">Coiled coil</keyword>
<evidence type="ECO:0000313" key="6">
    <source>
        <dbReference type="Proteomes" id="UP001454036"/>
    </source>
</evidence>
<dbReference type="AlphaFoldDB" id="A0AAV3RFT2"/>
<name>A0AAV3RFT2_LITER</name>
<evidence type="ECO:0000256" key="2">
    <source>
        <dbReference type="SAM" id="Coils"/>
    </source>
</evidence>
<dbReference type="Proteomes" id="UP001454036">
    <property type="component" value="Unassembled WGS sequence"/>
</dbReference>
<comment type="caution">
    <text evidence="5">The sequence shown here is derived from an EMBL/GenBank/DDBJ whole genome shotgun (WGS) entry which is preliminary data.</text>
</comment>
<accession>A0AAV3RFT2</accession>
<gene>
    <name evidence="5" type="ORF">LIER_28362</name>
</gene>
<comment type="similarity">
    <text evidence="1">Belongs to the LOB domain-containing protein family.</text>
</comment>
<dbReference type="Pfam" id="PF03195">
    <property type="entry name" value="LOB"/>
    <property type="match status" value="1"/>
</dbReference>
<protein>
    <recommendedName>
        <fullName evidence="4">LOB domain-containing protein</fullName>
    </recommendedName>
</protein>
<dbReference type="EMBL" id="BAABME010009411">
    <property type="protein sequence ID" value="GAA0175120.1"/>
    <property type="molecule type" value="Genomic_DNA"/>
</dbReference>
<dbReference type="PANTHER" id="PTHR31301">
    <property type="entry name" value="LOB DOMAIN-CONTAINING PROTEIN 4-RELATED"/>
    <property type="match status" value="1"/>
</dbReference>
<evidence type="ECO:0000313" key="5">
    <source>
        <dbReference type="EMBL" id="GAA0175120.1"/>
    </source>
</evidence>
<feature type="coiled-coil region" evidence="2">
    <location>
        <begin position="135"/>
        <end position="162"/>
    </location>
</feature>